<dbReference type="GO" id="GO:0008757">
    <property type="term" value="F:S-adenosylmethionine-dependent methyltransferase activity"/>
    <property type="evidence" value="ECO:0007669"/>
    <property type="project" value="UniProtKB-ARBA"/>
</dbReference>
<keyword evidence="3" id="KW-1185">Reference proteome</keyword>
<dbReference type="InterPro" id="IPR001214">
    <property type="entry name" value="SET_dom"/>
</dbReference>
<dbReference type="Gene3D" id="2.170.270.10">
    <property type="entry name" value="SET domain"/>
    <property type="match status" value="1"/>
</dbReference>
<dbReference type="CDD" id="cd20071">
    <property type="entry name" value="SET_SMYD"/>
    <property type="match status" value="1"/>
</dbReference>
<feature type="domain" description="SET" evidence="1">
    <location>
        <begin position="5"/>
        <end position="240"/>
    </location>
</feature>
<reference evidence="2" key="1">
    <citation type="submission" date="2021-12" db="EMBL/GenBank/DDBJ databases">
        <authorList>
            <person name="King R."/>
        </authorList>
    </citation>
    <scope>NUCLEOTIDE SEQUENCE</scope>
</reference>
<dbReference type="Pfam" id="PF00856">
    <property type="entry name" value="SET"/>
    <property type="match status" value="1"/>
</dbReference>
<proteinExistence type="predicted"/>
<dbReference type="GO" id="GO:0008170">
    <property type="term" value="F:N-methyltransferase activity"/>
    <property type="evidence" value="ECO:0007669"/>
    <property type="project" value="UniProtKB-ARBA"/>
</dbReference>
<dbReference type="GO" id="GO:0008276">
    <property type="term" value="F:protein methyltransferase activity"/>
    <property type="evidence" value="ECO:0007669"/>
    <property type="project" value="UniProtKB-ARBA"/>
</dbReference>
<sequence>MADKFKIEKKDTVGRYAVSTCDLKPSDVILTEEAFVVGPKATTVPVCLGCFVPVDCSYLCSKCTWPVCNPECESSPYHAPECQVFSAANAKYQVPADLFEYSPQLDCVTPLRLLLASESNSKRWNEEVKDMEAHIEARKKTPYWENEQTNVVKFLRERCKLERFSEDLIHTACGILEVNAFEVRSSQGYTGRGLFPKTALMSHNCVSNTCHSIVPSKNYKLILRATVDVKKGEELFTSYTQSLLPTMVRRENLLDSKYFHCACPRCSDPTELNTHMSSLKCTKCDNGIIISTDPLDAEAEWTCTHCQFKLRGEQVRRIYRVIQTEIDGMPGEEGTPERIEAIEKLLKQYRSVLHPKHAYLTILRHSLSELYGRAEGYTFEDLPDILLERKVELCQQILSVLDVIEPGYSRMRGMILYELHVPMMLFARSRYQYGEIDDATLRRRLEEVAKILEEAVAILSLEDPTMGEGIVAQMAQESLGQLRASIATLPQP</sequence>
<dbReference type="SUPFAM" id="SSF82199">
    <property type="entry name" value="SET domain"/>
    <property type="match status" value="1"/>
</dbReference>
<protein>
    <recommendedName>
        <fullName evidence="1">SET domain-containing protein</fullName>
    </recommendedName>
</protein>
<dbReference type="Gene3D" id="6.10.140.2220">
    <property type="match status" value="1"/>
</dbReference>
<gene>
    <name evidence="2" type="ORF">BEMITA_LOCUS10822</name>
</gene>
<dbReference type="Gene3D" id="1.10.220.160">
    <property type="match status" value="1"/>
</dbReference>
<evidence type="ECO:0000259" key="1">
    <source>
        <dbReference type="PROSITE" id="PS50280"/>
    </source>
</evidence>
<dbReference type="EMBL" id="OU963867">
    <property type="protein sequence ID" value="CAH0392289.1"/>
    <property type="molecule type" value="Genomic_DNA"/>
</dbReference>
<dbReference type="InterPro" id="IPR046341">
    <property type="entry name" value="SET_dom_sf"/>
</dbReference>
<dbReference type="PANTHER" id="PTHR46455:SF7">
    <property type="entry name" value="RE12806P"/>
    <property type="match status" value="1"/>
</dbReference>
<accession>A0A9P0F514</accession>
<dbReference type="AlphaFoldDB" id="A0A9P0F514"/>
<evidence type="ECO:0000313" key="2">
    <source>
        <dbReference type="EMBL" id="CAH0392289.1"/>
    </source>
</evidence>
<dbReference type="PROSITE" id="PS50280">
    <property type="entry name" value="SET"/>
    <property type="match status" value="1"/>
</dbReference>
<dbReference type="Proteomes" id="UP001152759">
    <property type="component" value="Chromosome 6"/>
</dbReference>
<dbReference type="InterPro" id="IPR053010">
    <property type="entry name" value="SET_SmydA-8"/>
</dbReference>
<dbReference type="PANTHER" id="PTHR46455">
    <property type="entry name" value="SET AND MYND DOMAIN CONTAINING, ARTHROPOD-SPECIFIC, MEMBER 4, ISOFORM A"/>
    <property type="match status" value="1"/>
</dbReference>
<evidence type="ECO:0000313" key="3">
    <source>
        <dbReference type="Proteomes" id="UP001152759"/>
    </source>
</evidence>
<organism evidence="2 3">
    <name type="scientific">Bemisia tabaci</name>
    <name type="common">Sweetpotato whitefly</name>
    <name type="synonym">Aleurodes tabaci</name>
    <dbReference type="NCBI Taxonomy" id="7038"/>
    <lineage>
        <taxon>Eukaryota</taxon>
        <taxon>Metazoa</taxon>
        <taxon>Ecdysozoa</taxon>
        <taxon>Arthropoda</taxon>
        <taxon>Hexapoda</taxon>
        <taxon>Insecta</taxon>
        <taxon>Pterygota</taxon>
        <taxon>Neoptera</taxon>
        <taxon>Paraneoptera</taxon>
        <taxon>Hemiptera</taxon>
        <taxon>Sternorrhyncha</taxon>
        <taxon>Aleyrodoidea</taxon>
        <taxon>Aleyrodidae</taxon>
        <taxon>Aleyrodinae</taxon>
        <taxon>Bemisia</taxon>
    </lineage>
</organism>
<name>A0A9P0F514_BEMTA</name>